<proteinExistence type="predicted"/>
<evidence type="ECO:0000256" key="1">
    <source>
        <dbReference type="SAM" id="MobiDB-lite"/>
    </source>
</evidence>
<organism evidence="2 3">
    <name type="scientific">Pleurotus eryngii</name>
    <name type="common">Boletus of the steppes</name>
    <dbReference type="NCBI Taxonomy" id="5323"/>
    <lineage>
        <taxon>Eukaryota</taxon>
        <taxon>Fungi</taxon>
        <taxon>Dikarya</taxon>
        <taxon>Basidiomycota</taxon>
        <taxon>Agaricomycotina</taxon>
        <taxon>Agaricomycetes</taxon>
        <taxon>Agaricomycetidae</taxon>
        <taxon>Agaricales</taxon>
        <taxon>Pleurotineae</taxon>
        <taxon>Pleurotaceae</taxon>
        <taxon>Pleurotus</taxon>
    </lineage>
</organism>
<gene>
    <name evidence="2" type="ORF">BDN71DRAFT_1453264</name>
</gene>
<evidence type="ECO:0000313" key="3">
    <source>
        <dbReference type="Proteomes" id="UP000807025"/>
    </source>
</evidence>
<sequence>MTCSVVREASKNREDRGLVDYCSTRLGQRRPGRMGIHPVYNARLASRYTSYAAGVIRHFRRQPNNSQEEASTSLLTSHRETNCVRSRA</sequence>
<dbReference type="EMBL" id="MU154623">
    <property type="protein sequence ID" value="KAF9491286.1"/>
    <property type="molecule type" value="Genomic_DNA"/>
</dbReference>
<feature type="region of interest" description="Disordered" evidence="1">
    <location>
        <begin position="62"/>
        <end position="88"/>
    </location>
</feature>
<reference evidence="2" key="1">
    <citation type="submission" date="2020-11" db="EMBL/GenBank/DDBJ databases">
        <authorList>
            <consortium name="DOE Joint Genome Institute"/>
            <person name="Ahrendt S."/>
            <person name="Riley R."/>
            <person name="Andreopoulos W."/>
            <person name="Labutti K."/>
            <person name="Pangilinan J."/>
            <person name="Ruiz-Duenas F.J."/>
            <person name="Barrasa J.M."/>
            <person name="Sanchez-Garcia M."/>
            <person name="Camarero S."/>
            <person name="Miyauchi S."/>
            <person name="Serrano A."/>
            <person name="Linde D."/>
            <person name="Babiker R."/>
            <person name="Drula E."/>
            <person name="Ayuso-Fernandez I."/>
            <person name="Pacheco R."/>
            <person name="Padilla G."/>
            <person name="Ferreira P."/>
            <person name="Barriuso J."/>
            <person name="Kellner H."/>
            <person name="Castanera R."/>
            <person name="Alfaro M."/>
            <person name="Ramirez L."/>
            <person name="Pisabarro A.G."/>
            <person name="Kuo A."/>
            <person name="Tritt A."/>
            <person name="Lipzen A."/>
            <person name="He G."/>
            <person name="Yan M."/>
            <person name="Ng V."/>
            <person name="Cullen D."/>
            <person name="Martin F."/>
            <person name="Rosso M.-N."/>
            <person name="Henrissat B."/>
            <person name="Hibbett D."/>
            <person name="Martinez A.T."/>
            <person name="Grigoriev I.V."/>
        </authorList>
    </citation>
    <scope>NUCLEOTIDE SEQUENCE</scope>
    <source>
        <strain evidence="2">ATCC 90797</strain>
    </source>
</reference>
<dbReference type="AlphaFoldDB" id="A0A9P6D3L6"/>
<accession>A0A9P6D3L6</accession>
<protein>
    <submittedName>
        <fullName evidence="2">Uncharacterized protein</fullName>
    </submittedName>
</protein>
<keyword evidence="3" id="KW-1185">Reference proteome</keyword>
<dbReference type="Proteomes" id="UP000807025">
    <property type="component" value="Unassembled WGS sequence"/>
</dbReference>
<feature type="compositionally biased region" description="Polar residues" evidence="1">
    <location>
        <begin position="62"/>
        <end position="76"/>
    </location>
</feature>
<comment type="caution">
    <text evidence="2">The sequence shown here is derived from an EMBL/GenBank/DDBJ whole genome shotgun (WGS) entry which is preliminary data.</text>
</comment>
<name>A0A9P6D3L6_PLEER</name>
<evidence type="ECO:0000313" key="2">
    <source>
        <dbReference type="EMBL" id="KAF9491286.1"/>
    </source>
</evidence>